<dbReference type="Pfam" id="PF04492">
    <property type="entry name" value="Phage_rep_O"/>
    <property type="match status" value="1"/>
</dbReference>
<evidence type="ECO:0000313" key="4">
    <source>
        <dbReference type="EMBL" id="ASN70265.1"/>
    </source>
</evidence>
<dbReference type="NCBIfam" id="TIGR01610">
    <property type="entry name" value="phage_O_Nterm"/>
    <property type="match status" value="1"/>
</dbReference>
<feature type="region of interest" description="Disordered" evidence="1">
    <location>
        <begin position="115"/>
        <end position="143"/>
    </location>
</feature>
<dbReference type="GO" id="GO:0006260">
    <property type="term" value="P:DNA replication"/>
    <property type="evidence" value="ECO:0007669"/>
    <property type="project" value="InterPro"/>
</dbReference>
<evidence type="ECO:0000256" key="1">
    <source>
        <dbReference type="SAM" id="MobiDB-lite"/>
    </source>
</evidence>
<evidence type="ECO:0000259" key="3">
    <source>
        <dbReference type="Pfam" id="PF09524"/>
    </source>
</evidence>
<name>A0A2H4J4T0_9CAUD</name>
<dbReference type="EMBL" id="MF417904">
    <property type="protein sequence ID" value="ASN70265.1"/>
    <property type="molecule type" value="Genomic_DNA"/>
</dbReference>
<reference evidence="4" key="1">
    <citation type="submission" date="2017-06" db="EMBL/GenBank/DDBJ databases">
        <title>Novel phages from South African skin metaviromes.</title>
        <authorList>
            <person name="van Zyl L.J."/>
            <person name="Abrahams Y."/>
            <person name="Stander E.A."/>
            <person name="Kirby B.M."/>
            <person name="Clavaud C."/>
            <person name="Farcet C."/>
            <person name="Breton L."/>
            <person name="Trindade M.I."/>
        </authorList>
    </citation>
    <scope>NUCLEOTIDE SEQUENCE</scope>
</reference>
<feature type="domain" description="Phage conserved hypothetical protein C-terminal" evidence="3">
    <location>
        <begin position="167"/>
        <end position="238"/>
    </location>
</feature>
<dbReference type="Gene3D" id="1.10.10.10">
    <property type="entry name" value="Winged helix-like DNA-binding domain superfamily/Winged helix DNA-binding domain"/>
    <property type="match status" value="1"/>
</dbReference>
<protein>
    <submittedName>
        <fullName evidence="4">Putative replication protein</fullName>
    </submittedName>
</protein>
<sequence length="271" mass="30214">MSEGGKDKVSGPQLEDGYTRVANELLEAVFHADFNGAQIRVLLCLIRNTYGYGRKECEFSNSFVANGTGLNKKSVALVINSLQEGNVITVTQQPTYTSPKKVKLNKRIKEWSSLPPQWKTSPTVEDVTSGTGEDVTSGTGEDVTPQKRKILKKDIKEIVEKPPYEEIIDYLNAKTGKAYRWQGKATQGHINGRFADGYTLEDFKNVIDKKTAEWKGGKMEQYLRPETLFGSKFEGYLNQQGEEEKNGSGTGESTADFYLRKYGVSIDQVGE</sequence>
<accession>A0A2H4J4T0</accession>
<dbReference type="InterPro" id="IPR006497">
    <property type="entry name" value="Phage_lambda_VrpO_N"/>
</dbReference>
<feature type="domain" description="Bacteriophage lambda Replication protein O N-terminal" evidence="2">
    <location>
        <begin position="13"/>
        <end position="111"/>
    </location>
</feature>
<dbReference type="InterPro" id="IPR036388">
    <property type="entry name" value="WH-like_DNA-bd_sf"/>
</dbReference>
<proteinExistence type="predicted"/>
<dbReference type="NCBIfam" id="TIGR02220">
    <property type="entry name" value="phg_TIGR02220"/>
    <property type="match status" value="1"/>
</dbReference>
<gene>
    <name evidence="4" type="ORF">10S9_11</name>
</gene>
<feature type="compositionally biased region" description="Polar residues" evidence="1">
    <location>
        <begin position="115"/>
        <end position="139"/>
    </location>
</feature>
<dbReference type="Pfam" id="PF09524">
    <property type="entry name" value="Phg_2220_C"/>
    <property type="match status" value="1"/>
</dbReference>
<organism evidence="4">
    <name type="scientific">uncultured Caudovirales phage</name>
    <dbReference type="NCBI Taxonomy" id="2100421"/>
    <lineage>
        <taxon>Viruses</taxon>
        <taxon>Duplodnaviria</taxon>
        <taxon>Heunggongvirae</taxon>
        <taxon>Uroviricota</taxon>
        <taxon>Caudoviricetes</taxon>
        <taxon>Peduoviridae</taxon>
        <taxon>Maltschvirus</taxon>
        <taxon>Maltschvirus maltsch</taxon>
    </lineage>
</organism>
<dbReference type="InterPro" id="IPR011741">
    <property type="entry name" value="Phg_2220_C"/>
</dbReference>
<evidence type="ECO:0000259" key="2">
    <source>
        <dbReference type="Pfam" id="PF04492"/>
    </source>
</evidence>